<evidence type="ECO:0000313" key="5">
    <source>
        <dbReference type="EMBL" id="KKL53789.1"/>
    </source>
</evidence>
<proteinExistence type="predicted"/>
<feature type="non-terminal residue" evidence="5">
    <location>
        <position position="508"/>
    </location>
</feature>
<feature type="domain" description="Beta-hexosaminidase bacterial type N-terminal" evidence="4">
    <location>
        <begin position="108"/>
        <end position="248"/>
    </location>
</feature>
<evidence type="ECO:0000256" key="3">
    <source>
        <dbReference type="SAM" id="MobiDB-lite"/>
    </source>
</evidence>
<evidence type="ECO:0000259" key="4">
    <source>
        <dbReference type="Pfam" id="PF02838"/>
    </source>
</evidence>
<evidence type="ECO:0000256" key="1">
    <source>
        <dbReference type="ARBA" id="ARBA00022801"/>
    </source>
</evidence>
<protein>
    <recommendedName>
        <fullName evidence="4">Beta-hexosaminidase bacterial type N-terminal domain-containing protein</fullName>
    </recommendedName>
</protein>
<dbReference type="InterPro" id="IPR015882">
    <property type="entry name" value="HEX_bac_N"/>
</dbReference>
<keyword evidence="2" id="KW-0326">Glycosidase</keyword>
<evidence type="ECO:0000256" key="2">
    <source>
        <dbReference type="ARBA" id="ARBA00023295"/>
    </source>
</evidence>
<accession>A0A0F9CX02</accession>
<sequence length="508" mass="55753">MKATGVLCVVCMALVGDRAPHGAPIFVEDTASRACFRPEANDLGLIFGGGTLKLASLRPDGGAGQELNGNYRESVKSQKDSDKNSMNSVPTETKSVSGSEAEEIKRCLLPLPHEISVGHKVVLAPGDIGIRLRKTAGPAERNTVAQLRQLFKEQAGVEATGDKFEILVGLIDNDGAIDGIKPDNAERLKEVPNNEQAYLIQPVQENRLIVGALSEKGLLYGVTTLCQLIEANITKEAVSIPLVSVLDWPDFDDRGFWHMPRPMPLQDIPWMASLKLNKFHCATNFDVLPDNKPVPQITPYFQKEPAGEKEWSIPFDEALSRGVEVIPGIVHMDFFESGSNGFTSTYPELIGKGERPKSGAFERTKYRAPCASNPRLIEILTELMTNIASWGVSTVYVWTTEYPGGQCECEACVKEGQFQAEVRSALTAWRNVRKTYPELKLGLFFGAGGFTPGEKWFPDYPKEAVDEILATLPKEVRMCVSLGIDDDVLKDYVDQGGLVTRCFIVSLS</sequence>
<gene>
    <name evidence="5" type="ORF">LCGC14_2271900</name>
</gene>
<feature type="compositionally biased region" description="Polar residues" evidence="3">
    <location>
        <begin position="84"/>
        <end position="98"/>
    </location>
</feature>
<comment type="caution">
    <text evidence="5">The sequence shown here is derived from an EMBL/GenBank/DDBJ whole genome shotgun (WGS) entry which is preliminary data.</text>
</comment>
<feature type="region of interest" description="Disordered" evidence="3">
    <location>
        <begin position="63"/>
        <end position="98"/>
    </location>
</feature>
<dbReference type="InterPro" id="IPR029018">
    <property type="entry name" value="Hex-like_dom2"/>
</dbReference>
<feature type="compositionally biased region" description="Basic and acidic residues" evidence="3">
    <location>
        <begin position="73"/>
        <end position="83"/>
    </location>
</feature>
<organism evidence="5">
    <name type="scientific">marine sediment metagenome</name>
    <dbReference type="NCBI Taxonomy" id="412755"/>
    <lineage>
        <taxon>unclassified sequences</taxon>
        <taxon>metagenomes</taxon>
        <taxon>ecological metagenomes</taxon>
    </lineage>
</organism>
<dbReference type="AlphaFoldDB" id="A0A0F9CX02"/>
<keyword evidence="1" id="KW-0378">Hydrolase</keyword>
<dbReference type="Pfam" id="PF02838">
    <property type="entry name" value="Glyco_hydro_20b"/>
    <property type="match status" value="1"/>
</dbReference>
<dbReference type="GO" id="GO:0016798">
    <property type="term" value="F:hydrolase activity, acting on glycosyl bonds"/>
    <property type="evidence" value="ECO:0007669"/>
    <property type="project" value="UniProtKB-KW"/>
</dbReference>
<dbReference type="SUPFAM" id="SSF55545">
    <property type="entry name" value="beta-N-acetylhexosaminidase-like domain"/>
    <property type="match status" value="1"/>
</dbReference>
<dbReference type="Gene3D" id="3.30.379.10">
    <property type="entry name" value="Chitobiase/beta-hexosaminidase domain 2-like"/>
    <property type="match status" value="1"/>
</dbReference>
<dbReference type="EMBL" id="LAZR01031426">
    <property type="protein sequence ID" value="KKL53789.1"/>
    <property type="molecule type" value="Genomic_DNA"/>
</dbReference>
<name>A0A0F9CX02_9ZZZZ</name>
<reference evidence="5" key="1">
    <citation type="journal article" date="2015" name="Nature">
        <title>Complex archaea that bridge the gap between prokaryotes and eukaryotes.</title>
        <authorList>
            <person name="Spang A."/>
            <person name="Saw J.H."/>
            <person name="Jorgensen S.L."/>
            <person name="Zaremba-Niedzwiedzka K."/>
            <person name="Martijn J."/>
            <person name="Lind A.E."/>
            <person name="van Eijk R."/>
            <person name="Schleper C."/>
            <person name="Guy L."/>
            <person name="Ettema T.J."/>
        </authorList>
    </citation>
    <scope>NUCLEOTIDE SEQUENCE</scope>
</reference>